<comment type="caution">
    <text evidence="1">The sequence shown here is derived from an EMBL/GenBank/DDBJ whole genome shotgun (WGS) entry which is preliminary data.</text>
</comment>
<gene>
    <name evidence="1" type="ORF">O1611_g1716</name>
</gene>
<dbReference type="Proteomes" id="UP001153332">
    <property type="component" value="Unassembled WGS sequence"/>
</dbReference>
<reference evidence="1" key="1">
    <citation type="submission" date="2022-12" db="EMBL/GenBank/DDBJ databases">
        <title>Genome Sequence of Lasiodiplodia mahajangana.</title>
        <authorList>
            <person name="Buettner E."/>
        </authorList>
    </citation>
    <scope>NUCLEOTIDE SEQUENCE</scope>
    <source>
        <strain evidence="1">VT137</strain>
    </source>
</reference>
<evidence type="ECO:0000313" key="2">
    <source>
        <dbReference type="Proteomes" id="UP001153332"/>
    </source>
</evidence>
<name>A0ACC2JX73_9PEZI</name>
<organism evidence="1 2">
    <name type="scientific">Lasiodiplodia mahajangana</name>
    <dbReference type="NCBI Taxonomy" id="1108764"/>
    <lineage>
        <taxon>Eukaryota</taxon>
        <taxon>Fungi</taxon>
        <taxon>Dikarya</taxon>
        <taxon>Ascomycota</taxon>
        <taxon>Pezizomycotina</taxon>
        <taxon>Dothideomycetes</taxon>
        <taxon>Dothideomycetes incertae sedis</taxon>
        <taxon>Botryosphaeriales</taxon>
        <taxon>Botryosphaeriaceae</taxon>
        <taxon>Lasiodiplodia</taxon>
    </lineage>
</organism>
<accession>A0ACC2JX73</accession>
<proteinExistence type="predicted"/>
<protein>
    <submittedName>
        <fullName evidence="1">Uncharacterized protein</fullName>
    </submittedName>
</protein>
<keyword evidence="2" id="KW-1185">Reference proteome</keyword>
<dbReference type="EMBL" id="JAPUUL010000209">
    <property type="protein sequence ID" value="KAJ8131904.1"/>
    <property type="molecule type" value="Genomic_DNA"/>
</dbReference>
<evidence type="ECO:0000313" key="1">
    <source>
        <dbReference type="EMBL" id="KAJ8131904.1"/>
    </source>
</evidence>
<sequence>MASVRQADKKLKNGAVFVRIPRSKRSETVRCPSYKTNALSSGRIGSDFDFLLVTKALVALRRIPRPHEGANGTMVKLQSIRSRSQLSMKISIKGLATFKRAVRASKSSHRVAGAASPDIAASVVDFECVASVGGVNDDYDIVS</sequence>